<dbReference type="InterPro" id="IPR001547">
    <property type="entry name" value="Glyco_hydro_5"/>
</dbReference>
<evidence type="ECO:0000256" key="1">
    <source>
        <dbReference type="ARBA" id="ARBA00022801"/>
    </source>
</evidence>
<evidence type="ECO:0000256" key="2">
    <source>
        <dbReference type="ARBA" id="ARBA00023295"/>
    </source>
</evidence>
<evidence type="ECO:0000256" key="3">
    <source>
        <dbReference type="RuleBase" id="RU361153"/>
    </source>
</evidence>
<dbReference type="OrthoDB" id="154460at2"/>
<feature type="domain" description="Glycoside hydrolase family 5" evidence="5">
    <location>
        <begin position="40"/>
        <end position="287"/>
    </location>
</feature>
<accession>A0A1S9PEH1</accession>
<evidence type="ECO:0000313" key="7">
    <source>
        <dbReference type="Proteomes" id="UP000189739"/>
    </source>
</evidence>
<protein>
    <submittedName>
        <fullName evidence="6">Glycosyl hydrolase family 5</fullName>
    </submittedName>
</protein>
<keyword evidence="1 3" id="KW-0378">Hydrolase</keyword>
<dbReference type="Proteomes" id="UP000189739">
    <property type="component" value="Unassembled WGS sequence"/>
</dbReference>
<comment type="similarity">
    <text evidence="3">Belongs to the glycosyl hydrolase 5 (cellulase A) family.</text>
</comment>
<proteinExistence type="inferred from homology"/>
<evidence type="ECO:0000259" key="5">
    <source>
        <dbReference type="Pfam" id="PF00150"/>
    </source>
</evidence>
<dbReference type="RefSeq" id="WP_078348675.1">
    <property type="nucleotide sequence ID" value="NZ_MBTF01000013.1"/>
</dbReference>
<dbReference type="PANTHER" id="PTHR34142:SF1">
    <property type="entry name" value="GLYCOSIDE HYDROLASE FAMILY 5 DOMAIN-CONTAINING PROTEIN"/>
    <property type="match status" value="1"/>
</dbReference>
<dbReference type="Pfam" id="PF00150">
    <property type="entry name" value="Cellulase"/>
    <property type="match status" value="1"/>
</dbReference>
<dbReference type="Gene3D" id="3.20.20.80">
    <property type="entry name" value="Glycosidases"/>
    <property type="match status" value="1"/>
</dbReference>
<dbReference type="InterPro" id="IPR017853">
    <property type="entry name" value="GH"/>
</dbReference>
<sequence>MEKFLLSAFTLFIAALTFAQPSGSPVKKNGELSVKDGRIVNQNGQPPQLRGVSLSWSLWAGKKYYNADVVNWLVKDFKISLLRASMGVQPAGGYLQQPAEQKQIVIDVADAAIKNGIYVLIDWHDHNSHLHTAEAKQFFAEMAKKYSGVPNVIYEIWNEPEKVSWDTVKAYALQVIPEIRRYDSKNLIIVGSPHWDQDVDIAAADPIKGFNNIAYSFHFYASDKNHQEKLRARADKAMKMGLPLMVTEWGVGESNGNGQFSRSKTKLWMDWLNVNQLSWANWNLTDKDETTALLEPVAPATGGWTEEQLTYAGQYIRKALRQLNK</sequence>
<dbReference type="EMBL" id="MBTF01000013">
    <property type="protein sequence ID" value="OOQ59352.1"/>
    <property type="molecule type" value="Genomic_DNA"/>
</dbReference>
<gene>
    <name evidence="6" type="ORF">BC343_28060</name>
</gene>
<name>A0A1S9PEH1_9SPHI</name>
<feature type="signal peptide" evidence="4">
    <location>
        <begin position="1"/>
        <end position="19"/>
    </location>
</feature>
<dbReference type="PANTHER" id="PTHR34142">
    <property type="entry name" value="ENDO-BETA-1,4-GLUCANASE A"/>
    <property type="match status" value="1"/>
</dbReference>
<dbReference type="GO" id="GO:0000272">
    <property type="term" value="P:polysaccharide catabolic process"/>
    <property type="evidence" value="ECO:0007669"/>
    <property type="project" value="InterPro"/>
</dbReference>
<reference evidence="6 7" key="1">
    <citation type="submission" date="2016-07" db="EMBL/GenBank/DDBJ databases">
        <title>Genomic analysis of zinc-resistant bacterium Mucilaginibacter pedocola TBZ30.</title>
        <authorList>
            <person name="Huang J."/>
            <person name="Tang J."/>
        </authorList>
    </citation>
    <scope>NUCLEOTIDE SEQUENCE [LARGE SCALE GENOMIC DNA]</scope>
    <source>
        <strain evidence="6 7">TBZ30</strain>
    </source>
</reference>
<keyword evidence="7" id="KW-1185">Reference proteome</keyword>
<dbReference type="AlphaFoldDB" id="A0A1S9PEH1"/>
<dbReference type="SUPFAM" id="SSF51445">
    <property type="entry name" value="(Trans)glycosidases"/>
    <property type="match status" value="1"/>
</dbReference>
<organism evidence="6 7">
    <name type="scientific">Mucilaginibacter pedocola</name>
    <dbReference type="NCBI Taxonomy" id="1792845"/>
    <lineage>
        <taxon>Bacteria</taxon>
        <taxon>Pseudomonadati</taxon>
        <taxon>Bacteroidota</taxon>
        <taxon>Sphingobacteriia</taxon>
        <taxon>Sphingobacteriales</taxon>
        <taxon>Sphingobacteriaceae</taxon>
        <taxon>Mucilaginibacter</taxon>
    </lineage>
</organism>
<feature type="chain" id="PRO_5013001272" evidence="4">
    <location>
        <begin position="20"/>
        <end position="325"/>
    </location>
</feature>
<dbReference type="STRING" id="1792845.BC343_28060"/>
<evidence type="ECO:0000256" key="4">
    <source>
        <dbReference type="SAM" id="SignalP"/>
    </source>
</evidence>
<comment type="caution">
    <text evidence="6">The sequence shown here is derived from an EMBL/GenBank/DDBJ whole genome shotgun (WGS) entry which is preliminary data.</text>
</comment>
<evidence type="ECO:0000313" key="6">
    <source>
        <dbReference type="EMBL" id="OOQ59352.1"/>
    </source>
</evidence>
<keyword evidence="4" id="KW-0732">Signal</keyword>
<dbReference type="GO" id="GO:0004553">
    <property type="term" value="F:hydrolase activity, hydrolyzing O-glycosyl compounds"/>
    <property type="evidence" value="ECO:0007669"/>
    <property type="project" value="InterPro"/>
</dbReference>
<keyword evidence="2 3" id="KW-0326">Glycosidase</keyword>